<evidence type="ECO:0000313" key="2">
    <source>
        <dbReference type="EMBL" id="SDD02838.1"/>
    </source>
</evidence>
<proteinExistence type="predicted"/>
<dbReference type="NCBIfam" id="TIGR02032">
    <property type="entry name" value="GG-red-SF"/>
    <property type="match status" value="1"/>
</dbReference>
<reference evidence="2 3" key="1">
    <citation type="submission" date="2016-09" db="EMBL/GenBank/DDBJ databases">
        <authorList>
            <person name="Capua I."/>
            <person name="De Benedictis P."/>
            <person name="Joannis T."/>
            <person name="Lombin L.H."/>
            <person name="Cattoli G."/>
        </authorList>
    </citation>
    <scope>NUCLEOTIDE SEQUENCE [LARGE SCALE GENOMIC DNA]</scope>
    <source>
        <strain evidence="2 3">NIO-1002</strain>
    </source>
</reference>
<evidence type="ECO:0000313" key="3">
    <source>
        <dbReference type="Proteomes" id="UP000183203"/>
    </source>
</evidence>
<dbReference type="EMBL" id="FMYG01000011">
    <property type="protein sequence ID" value="SDD02838.1"/>
    <property type="molecule type" value="Genomic_DNA"/>
</dbReference>
<dbReference type="STRING" id="993073.AS029_16150"/>
<organism evidence="2 3">
    <name type="scientific">Microbacterium enclense</name>
    <dbReference type="NCBI Taxonomy" id="993073"/>
    <lineage>
        <taxon>Bacteria</taxon>
        <taxon>Bacillati</taxon>
        <taxon>Actinomycetota</taxon>
        <taxon>Actinomycetes</taxon>
        <taxon>Micrococcales</taxon>
        <taxon>Microbacteriaceae</taxon>
        <taxon>Microbacterium</taxon>
    </lineage>
</organism>
<evidence type="ECO:0000259" key="1">
    <source>
        <dbReference type="Pfam" id="PF01494"/>
    </source>
</evidence>
<dbReference type="SUPFAM" id="SSF51905">
    <property type="entry name" value="FAD/NAD(P)-binding domain"/>
    <property type="match status" value="1"/>
</dbReference>
<name>A0A1G6RE83_9MICO</name>
<protein>
    <submittedName>
        <fullName evidence="2">Geranylgeranyl reductase family</fullName>
    </submittedName>
</protein>
<dbReference type="Proteomes" id="UP000183203">
    <property type="component" value="Unassembled WGS sequence"/>
</dbReference>
<dbReference type="RefSeq" id="WP_058233626.1">
    <property type="nucleotide sequence ID" value="NZ_FMYG01000011.1"/>
</dbReference>
<dbReference type="Pfam" id="PF01494">
    <property type="entry name" value="FAD_binding_3"/>
    <property type="match status" value="1"/>
</dbReference>
<dbReference type="InterPro" id="IPR036188">
    <property type="entry name" value="FAD/NAD-bd_sf"/>
</dbReference>
<dbReference type="GO" id="GO:0016628">
    <property type="term" value="F:oxidoreductase activity, acting on the CH-CH group of donors, NAD or NADP as acceptor"/>
    <property type="evidence" value="ECO:0007669"/>
    <property type="project" value="InterPro"/>
</dbReference>
<dbReference type="PANTHER" id="PTHR42685:SF22">
    <property type="entry name" value="CONDITIONED MEDIUM FACTOR RECEPTOR 1"/>
    <property type="match status" value="1"/>
</dbReference>
<feature type="domain" description="FAD-binding" evidence="1">
    <location>
        <begin position="10"/>
        <end position="310"/>
    </location>
</feature>
<dbReference type="Gene3D" id="3.50.50.60">
    <property type="entry name" value="FAD/NAD(P)-binding domain"/>
    <property type="match status" value="1"/>
</dbReference>
<dbReference type="InterPro" id="IPR002938">
    <property type="entry name" value="FAD-bd"/>
</dbReference>
<dbReference type="InterPro" id="IPR050407">
    <property type="entry name" value="Geranylgeranyl_reductase"/>
</dbReference>
<dbReference type="GO" id="GO:0071949">
    <property type="term" value="F:FAD binding"/>
    <property type="evidence" value="ECO:0007669"/>
    <property type="project" value="InterPro"/>
</dbReference>
<dbReference type="AlphaFoldDB" id="A0A1G6RE83"/>
<dbReference type="PRINTS" id="PR00420">
    <property type="entry name" value="RNGMNOXGNASE"/>
</dbReference>
<gene>
    <name evidence="2" type="ORF">SAMN05216418_0103</name>
</gene>
<dbReference type="PANTHER" id="PTHR42685">
    <property type="entry name" value="GERANYLGERANYL DIPHOSPHATE REDUCTASE"/>
    <property type="match status" value="1"/>
</dbReference>
<dbReference type="InterPro" id="IPR011777">
    <property type="entry name" value="Geranylgeranyl_Rdtase_fam"/>
</dbReference>
<accession>A0A1G6RE83</accession>
<sequence length="381" mass="41272">MTQETSDNRWDVVVVGAGPAGATAARVAAENGARVLLLDKARFPRYKTCGGGLIGTSRNYLAPGVTYDVDRRINAVGFSRNMGRITRRFGPNASLAMVQRETFDQQNVDAAKAAGAEFRDGVNVRAVSENDGIVTLTTDKETFTAQVVVGADGSGGRIGRYVGVEIEQADLGLEAEIPMPAGEQWRTTALLDWGPRPGTYAWVFPKKDSLTVGVIEAKGNAPHTREYLDQWLSRLGMANTPPLHDSGHLTQWRRVGTPSVRGHVIVAGETAGLLEPWTREGISFALRSGTWAGAAAAAFIGGDDAALTGYSAQITRELEPEISAGSAFLRFFEKRSALVQFFTARSRVGASYFFRFCNGDTNLARAFRHRFVRRAVALLSR</sequence>
<dbReference type="OrthoDB" id="9795712at2"/>